<evidence type="ECO:0000256" key="3">
    <source>
        <dbReference type="SAM" id="MobiDB-lite"/>
    </source>
</evidence>
<evidence type="ECO:0000259" key="4">
    <source>
        <dbReference type="Pfam" id="PF01408"/>
    </source>
</evidence>
<dbReference type="AlphaFoldDB" id="A0A1L7RBQ6"/>
<dbReference type="GO" id="GO:0000166">
    <property type="term" value="F:nucleotide binding"/>
    <property type="evidence" value="ECO:0007669"/>
    <property type="project" value="InterPro"/>
</dbReference>
<keyword evidence="2" id="KW-0560">Oxidoreductase</keyword>
<dbReference type="SUPFAM" id="SSF51735">
    <property type="entry name" value="NAD(P)-binding Rossmann-fold domains"/>
    <property type="match status" value="1"/>
</dbReference>
<accession>A0A1L7RBQ6</accession>
<proteinExistence type="inferred from homology"/>
<name>A0A1L7RBQ6_9ACTO</name>
<dbReference type="SUPFAM" id="SSF55347">
    <property type="entry name" value="Glyceraldehyde-3-phosphate dehydrogenase-like, C-terminal domain"/>
    <property type="match status" value="1"/>
</dbReference>
<feature type="compositionally biased region" description="Basic residues" evidence="3">
    <location>
        <begin position="325"/>
        <end position="339"/>
    </location>
</feature>
<feature type="region of interest" description="Disordered" evidence="3">
    <location>
        <begin position="296"/>
        <end position="339"/>
    </location>
</feature>
<feature type="domain" description="Gfo/Idh/MocA-like oxidoreductase N-terminal" evidence="4">
    <location>
        <begin position="9"/>
        <end position="128"/>
    </location>
</feature>
<reference evidence="6" key="1">
    <citation type="submission" date="2014-07" db="EMBL/GenBank/DDBJ databases">
        <authorList>
            <person name="Zhang J.E."/>
            <person name="Yang H."/>
            <person name="Guo J."/>
            <person name="Deng Z."/>
            <person name="Luo H."/>
            <person name="Luo M."/>
            <person name="Zhao B."/>
        </authorList>
    </citation>
    <scope>NUCLEOTIDE SEQUENCE</scope>
    <source>
        <strain evidence="6">AM4</strain>
    </source>
</reference>
<feature type="compositionally biased region" description="Basic residues" evidence="3">
    <location>
        <begin position="303"/>
        <end position="318"/>
    </location>
</feature>
<dbReference type="Gene3D" id="3.40.50.720">
    <property type="entry name" value="NAD(P)-binding Rossmann-like Domain"/>
    <property type="match status" value="1"/>
</dbReference>
<dbReference type="PANTHER" id="PTHR42840">
    <property type="entry name" value="NAD(P)-BINDING ROSSMANN-FOLD SUPERFAMILY PROTEIN-RELATED"/>
    <property type="match status" value="1"/>
</dbReference>
<dbReference type="Pfam" id="PF22725">
    <property type="entry name" value="GFO_IDH_MocA_C3"/>
    <property type="match status" value="1"/>
</dbReference>
<evidence type="ECO:0000259" key="5">
    <source>
        <dbReference type="Pfam" id="PF22725"/>
    </source>
</evidence>
<dbReference type="InterPro" id="IPR000683">
    <property type="entry name" value="Gfo/Idh/MocA-like_OxRdtase_N"/>
</dbReference>
<dbReference type="InterPro" id="IPR055170">
    <property type="entry name" value="GFO_IDH_MocA-like_dom"/>
</dbReference>
<dbReference type="Gene3D" id="3.30.360.10">
    <property type="entry name" value="Dihydrodipicolinate Reductase, domain 2"/>
    <property type="match status" value="1"/>
</dbReference>
<feature type="domain" description="GFO/IDH/MocA-like oxidoreductase" evidence="5">
    <location>
        <begin position="136"/>
        <end position="258"/>
    </location>
</feature>
<comment type="similarity">
    <text evidence="1">Belongs to the Gfo/Idh/MocA family.</text>
</comment>
<dbReference type="PANTHER" id="PTHR42840:SF3">
    <property type="entry name" value="BINDING ROSSMANN FOLD OXIDOREDUCTASE, PUTATIVE (AFU_ORTHOLOGUE AFUA_2G10240)-RELATED"/>
    <property type="match status" value="1"/>
</dbReference>
<dbReference type="GO" id="GO:0016491">
    <property type="term" value="F:oxidoreductase activity"/>
    <property type="evidence" value="ECO:0007669"/>
    <property type="project" value="UniProtKB-KW"/>
</dbReference>
<protein>
    <submittedName>
        <fullName evidence="6">Oxidoreductase, NAD-binding domain protein</fullName>
    </submittedName>
</protein>
<evidence type="ECO:0000256" key="1">
    <source>
        <dbReference type="ARBA" id="ARBA00010928"/>
    </source>
</evidence>
<evidence type="ECO:0000256" key="2">
    <source>
        <dbReference type="ARBA" id="ARBA00023002"/>
    </source>
</evidence>
<dbReference type="InterPro" id="IPR036291">
    <property type="entry name" value="NAD(P)-bd_dom_sf"/>
</dbReference>
<organism evidence="6">
    <name type="scientific">Actinomyces succiniciruminis</name>
    <dbReference type="NCBI Taxonomy" id="1522002"/>
    <lineage>
        <taxon>Bacteria</taxon>
        <taxon>Bacillati</taxon>
        <taxon>Actinomycetota</taxon>
        <taxon>Actinomycetes</taxon>
        <taxon>Actinomycetales</taxon>
        <taxon>Actinomycetaceae</taxon>
        <taxon>Actinomyces</taxon>
    </lineage>
</organism>
<dbReference type="Pfam" id="PF01408">
    <property type="entry name" value="GFO_IDH_MocA"/>
    <property type="match status" value="1"/>
</dbReference>
<evidence type="ECO:0000313" key="6">
    <source>
        <dbReference type="EMBL" id="CED91337.1"/>
    </source>
</evidence>
<sequence length="339" mass="36214">MPNSPTPPVRIALIGAGRIGTHHATALAHDVHTAELVAVVDPRLEAAQGLAAPLGARAEAEASGVLADPQVDAVVVTTPAALHRDLIVEAARAGKHVFTEKPITTELNEAAECVEAAGRAGVVLQVGFNRRFAPGFVAARRAVDAGRVGTPQLLRSLTRDPGPYGGDPTRTPLWTIFLETLIHDFDTLRWLNPGAEVDSVTAQADALIRPDARADGFLDTALVSLRFNNGAFATAEASFSASYGYDVRGEVFGDGGMVTAGSGRTTDMEYYGPAGVSYETSRGGGHRPAALRLRGGVQGLRGGHPRRRPRHSHWRRRCQGPPDRPRRHRFHPAVPHRPH</sequence>
<dbReference type="EMBL" id="LK995500">
    <property type="protein sequence ID" value="CED91337.1"/>
    <property type="molecule type" value="Genomic_DNA"/>
</dbReference>
<gene>
    <name evidence="6" type="ORF">AAM4_1505</name>
</gene>